<protein>
    <submittedName>
        <fullName evidence="2">Uncharacterized protein</fullName>
    </submittedName>
</protein>
<organism evidence="2 3">
    <name type="scientific">Enterococcus florum</name>
    <dbReference type="NCBI Taxonomy" id="2480627"/>
    <lineage>
        <taxon>Bacteria</taxon>
        <taxon>Bacillati</taxon>
        <taxon>Bacillota</taxon>
        <taxon>Bacilli</taxon>
        <taxon>Lactobacillales</taxon>
        <taxon>Enterococcaceae</taxon>
        <taxon>Enterococcus</taxon>
    </lineage>
</organism>
<keyword evidence="1" id="KW-0812">Transmembrane</keyword>
<reference evidence="3" key="1">
    <citation type="submission" date="2019-02" db="EMBL/GenBank/DDBJ databases">
        <title>Draft genome sequence of Enterococcus sp. Gos25-1.</title>
        <authorList>
            <person name="Tanaka N."/>
            <person name="Shiwa Y."/>
            <person name="Fujita N."/>
        </authorList>
    </citation>
    <scope>NUCLEOTIDE SEQUENCE [LARGE SCALE GENOMIC DNA]</scope>
    <source>
        <strain evidence="3">Gos25-1</strain>
    </source>
</reference>
<evidence type="ECO:0000256" key="1">
    <source>
        <dbReference type="SAM" id="Phobius"/>
    </source>
</evidence>
<evidence type="ECO:0000313" key="3">
    <source>
        <dbReference type="Proteomes" id="UP000290567"/>
    </source>
</evidence>
<keyword evidence="1" id="KW-1133">Transmembrane helix</keyword>
<dbReference type="EMBL" id="BJCC01000034">
    <property type="protein sequence ID" value="GCF95519.1"/>
    <property type="molecule type" value="Genomic_DNA"/>
</dbReference>
<name>A0A4V0WPY9_9ENTE</name>
<dbReference type="OrthoDB" id="2184696at2"/>
<gene>
    <name evidence="2" type="ORF">NRIC_34100</name>
</gene>
<accession>A0A4V0WPY9</accession>
<proteinExistence type="predicted"/>
<keyword evidence="1" id="KW-0472">Membrane</keyword>
<dbReference type="AlphaFoldDB" id="A0A4V0WPY9"/>
<dbReference type="Proteomes" id="UP000290567">
    <property type="component" value="Unassembled WGS sequence"/>
</dbReference>
<keyword evidence="3" id="KW-1185">Reference proteome</keyword>
<dbReference type="RefSeq" id="WP_146623903.1">
    <property type="nucleotide sequence ID" value="NZ_BJCC01000034.1"/>
</dbReference>
<evidence type="ECO:0000313" key="2">
    <source>
        <dbReference type="EMBL" id="GCF95519.1"/>
    </source>
</evidence>
<feature type="transmembrane region" description="Helical" evidence="1">
    <location>
        <begin position="69"/>
        <end position="87"/>
    </location>
</feature>
<comment type="caution">
    <text evidence="2">The sequence shown here is derived from an EMBL/GenBank/DDBJ whole genome shotgun (WGS) entry which is preliminary data.</text>
</comment>
<feature type="transmembrane region" description="Helical" evidence="1">
    <location>
        <begin position="44"/>
        <end position="63"/>
    </location>
</feature>
<sequence>MPKSKQIDTLKEQISFLEARITRYEELRDGTTFRRILFGGGRHGLLSVSGFLIGAFIFIYAITRGQFNLILGVLSLLSLGVLAYCFIQLNLMRKKNPPEKYERMVKSLKQEKRSMDTELLRMIDEQNKMKKQ</sequence>